<evidence type="ECO:0000256" key="4">
    <source>
        <dbReference type="PROSITE-ProRule" id="PRU10055"/>
    </source>
</evidence>
<evidence type="ECO:0000313" key="7">
    <source>
        <dbReference type="Proteomes" id="UP000231823"/>
    </source>
</evidence>
<dbReference type="Gene3D" id="3.20.20.80">
    <property type="entry name" value="Glycosidases"/>
    <property type="match status" value="1"/>
</dbReference>
<keyword evidence="7" id="KW-1185">Reference proteome</keyword>
<proteinExistence type="inferred from homology"/>
<dbReference type="Pfam" id="PF00232">
    <property type="entry name" value="Glyco_hydro_1"/>
    <property type="match status" value="1"/>
</dbReference>
<dbReference type="OrthoDB" id="391810at2"/>
<dbReference type="Proteomes" id="UP000231823">
    <property type="component" value="Chromosome"/>
</dbReference>
<dbReference type="PANTHER" id="PTHR10353:SF122">
    <property type="entry name" value="6-PHOSPHO-BETA-GLUCOSIDASE ASCB-RELATED"/>
    <property type="match status" value="1"/>
</dbReference>
<dbReference type="PANTHER" id="PTHR10353">
    <property type="entry name" value="GLYCOSYL HYDROLASE"/>
    <property type="match status" value="1"/>
</dbReference>
<dbReference type="InterPro" id="IPR018120">
    <property type="entry name" value="Glyco_hydro_1_AS"/>
</dbReference>
<organism evidence="6 7">
    <name type="scientific">Spiroplasma floricola 23-6</name>
    <dbReference type="NCBI Taxonomy" id="1336749"/>
    <lineage>
        <taxon>Bacteria</taxon>
        <taxon>Bacillati</taxon>
        <taxon>Mycoplasmatota</taxon>
        <taxon>Mollicutes</taxon>
        <taxon>Entomoplasmatales</taxon>
        <taxon>Spiroplasmataceae</taxon>
        <taxon>Spiroplasma</taxon>
    </lineage>
</organism>
<evidence type="ECO:0000256" key="5">
    <source>
        <dbReference type="RuleBase" id="RU003690"/>
    </source>
</evidence>
<dbReference type="EMBL" id="CP025057">
    <property type="protein sequence ID" value="AUB31690.1"/>
    <property type="molecule type" value="Genomic_DNA"/>
</dbReference>
<feature type="active site" description="Nucleophile" evidence="4">
    <location>
        <position position="384"/>
    </location>
</feature>
<evidence type="ECO:0000313" key="6">
    <source>
        <dbReference type="EMBL" id="AUB31690.1"/>
    </source>
</evidence>
<dbReference type="GO" id="GO:0008422">
    <property type="term" value="F:beta-glucosidase activity"/>
    <property type="evidence" value="ECO:0007669"/>
    <property type="project" value="TreeGrafter"/>
</dbReference>
<protein>
    <submittedName>
        <fullName evidence="6">6-phospho-beta-glucosidase</fullName>
    </submittedName>
</protein>
<comment type="similarity">
    <text evidence="1 5">Belongs to the glycosyl hydrolase 1 family.</text>
</comment>
<evidence type="ECO:0000256" key="3">
    <source>
        <dbReference type="ARBA" id="ARBA00023295"/>
    </source>
</evidence>
<name>A0A2K8SFT8_9MOLU</name>
<dbReference type="InterPro" id="IPR017853">
    <property type="entry name" value="GH"/>
</dbReference>
<sequence>MKFIKEDFLWGGATSAGQIEGAWNVGGKLPTLLELTPYNKEINRKEMLFSSKTKEQYLQALESNENNHYPKRFGIDFYNRYKEDIKLFKDAGMNIYRMSIAWSRIFPNGDEAQPNKEGLEFYKKVFEECKKNEMEIMVTIQHFDVPLSIMLNYGGWVNKKVIDLYLKYAQTVMNEYKDYVTYWLPFNEIDIAIWAPETGLGIFNSDYQGKKEELVQASYQGLHNQFVAQAKTIEMAKKISSKFKMGCMVANSTTYSIDCNPTNVMQNLKMQQFSRWFYYDVMVRGEYPTYSKRFFEENNIKLDVTFEELEVIKNNTVEYITFSYYMTGTISKDEIKKANANLHNVGVNPFLQATEWGWQIDPVGLRITLNELWDRYQVPLFISENGIGVVETLDKNQTVEDDYRIKYLEDHIEQINEAILDGVDVFGYTMWTPIDVVSASTCEMSKRYGLIFVDYDDYHNGSGNRYLKKSYHWFKNFMKNKEF</sequence>
<dbReference type="GO" id="GO:0016052">
    <property type="term" value="P:carbohydrate catabolic process"/>
    <property type="evidence" value="ECO:0007669"/>
    <property type="project" value="TreeGrafter"/>
</dbReference>
<dbReference type="AlphaFoldDB" id="A0A2K8SFT8"/>
<dbReference type="GO" id="GO:0005829">
    <property type="term" value="C:cytosol"/>
    <property type="evidence" value="ECO:0007669"/>
    <property type="project" value="TreeGrafter"/>
</dbReference>
<dbReference type="PRINTS" id="PR00131">
    <property type="entry name" value="GLHYDRLASE1"/>
</dbReference>
<reference evidence="6 7" key="1">
    <citation type="submission" date="2017-12" db="EMBL/GenBank/DDBJ databases">
        <title>Complete genome sequence of Spiroplasma floricola 23-6 (ATCC 29989).</title>
        <authorList>
            <person name="Tsai Y.-M."/>
            <person name="Wu P.-S."/>
            <person name="Lo W.-S."/>
            <person name="Kuo C.-H."/>
        </authorList>
    </citation>
    <scope>NUCLEOTIDE SEQUENCE [LARGE SCALE GENOMIC DNA]</scope>
    <source>
        <strain evidence="6 7">23-6</strain>
    </source>
</reference>
<dbReference type="RefSeq" id="WP_100916668.1">
    <property type="nucleotide sequence ID" value="NZ_CP025057.1"/>
</dbReference>
<keyword evidence="2" id="KW-0378">Hydrolase</keyword>
<evidence type="ECO:0000256" key="2">
    <source>
        <dbReference type="ARBA" id="ARBA00022801"/>
    </source>
</evidence>
<dbReference type="FunFam" id="3.20.20.80:FF:000004">
    <property type="entry name" value="Beta-glucosidase 6-phospho-beta-glucosidase"/>
    <property type="match status" value="1"/>
</dbReference>
<dbReference type="SUPFAM" id="SSF51445">
    <property type="entry name" value="(Trans)glycosidases"/>
    <property type="match status" value="1"/>
</dbReference>
<keyword evidence="3" id="KW-0326">Glycosidase</keyword>
<accession>A0A2K8SFT8</accession>
<dbReference type="InterPro" id="IPR001360">
    <property type="entry name" value="Glyco_hydro_1"/>
</dbReference>
<evidence type="ECO:0000256" key="1">
    <source>
        <dbReference type="ARBA" id="ARBA00010838"/>
    </source>
</evidence>
<dbReference type="PROSITE" id="PS00572">
    <property type="entry name" value="GLYCOSYL_HYDROL_F1_1"/>
    <property type="match status" value="1"/>
</dbReference>
<gene>
    <name evidence="6" type="primary">bglA</name>
    <name evidence="6" type="ORF">SFLOR_v1c06400</name>
</gene>
<dbReference type="KEGG" id="sfz:SFLOR_v1c06400"/>